<evidence type="ECO:0000256" key="8">
    <source>
        <dbReference type="ARBA" id="ARBA00024433"/>
    </source>
</evidence>
<protein>
    <recommendedName>
        <fullName evidence="10">Centrosomal protein of 97 kDa</fullName>
    </recommendedName>
    <alternativeName>
        <fullName evidence="8">Dynein axonemal assembly factor 1 homolog</fullName>
    </alternativeName>
    <alternativeName>
        <fullName evidence="11">Leucine-rich repeat and IQ domain-containing protein 2</fullName>
    </alternativeName>
</protein>
<evidence type="ECO:0000256" key="12">
    <source>
        <dbReference type="SAM" id="Coils"/>
    </source>
</evidence>
<evidence type="ECO:0000256" key="4">
    <source>
        <dbReference type="ARBA" id="ARBA00022614"/>
    </source>
</evidence>
<dbReference type="CDD" id="cd23767">
    <property type="entry name" value="IQCD"/>
    <property type="match status" value="1"/>
</dbReference>
<evidence type="ECO:0000256" key="13">
    <source>
        <dbReference type="SAM" id="MobiDB-lite"/>
    </source>
</evidence>
<feature type="compositionally biased region" description="Basic and acidic residues" evidence="13">
    <location>
        <begin position="376"/>
        <end position="387"/>
    </location>
</feature>
<dbReference type="Pfam" id="PF00612">
    <property type="entry name" value="IQ"/>
    <property type="match status" value="1"/>
</dbReference>
<feature type="region of interest" description="Disordered" evidence="13">
    <location>
        <begin position="308"/>
        <end position="333"/>
    </location>
</feature>
<keyword evidence="5" id="KW-0677">Repeat</keyword>
<reference evidence="14" key="1">
    <citation type="journal article" date="2014" name="PLoS ONE">
        <title>Transcriptome-Based Identification of ABC Transporters in the Western Tarnished Plant Bug Lygus hesperus.</title>
        <authorList>
            <person name="Hull J.J."/>
            <person name="Chaney K."/>
            <person name="Geib S.M."/>
            <person name="Fabrick J.A."/>
            <person name="Brent C.S."/>
            <person name="Walsh D."/>
            <person name="Lavine L.C."/>
        </authorList>
    </citation>
    <scope>NUCLEOTIDE SEQUENCE</scope>
</reference>
<proteinExistence type="predicted"/>
<dbReference type="Gene3D" id="1.20.5.190">
    <property type="match status" value="1"/>
</dbReference>
<comment type="function">
    <text evidence="9">Acts as a key negative regulator of ciliogenesis in collaboration with CCP110 by capping the mother centriole thereby preventing cilia formation. Required for recruitment of CCP110 to the centrosome.</text>
</comment>
<name>A0A0A9YI38_LYGHE</name>
<evidence type="ECO:0000256" key="2">
    <source>
        <dbReference type="ARBA" id="ARBA00004300"/>
    </source>
</evidence>
<keyword evidence="12" id="KW-0175">Coiled coil</keyword>
<dbReference type="PANTHER" id="PTHR45973">
    <property type="entry name" value="PROTEIN PHOSPHATASE 1 REGULATORY SUBUNIT SDS22-RELATED"/>
    <property type="match status" value="1"/>
</dbReference>
<accession>A0A0A9YI38</accession>
<organism evidence="14">
    <name type="scientific">Lygus hesperus</name>
    <name type="common">Western plant bug</name>
    <dbReference type="NCBI Taxonomy" id="30085"/>
    <lineage>
        <taxon>Eukaryota</taxon>
        <taxon>Metazoa</taxon>
        <taxon>Ecdysozoa</taxon>
        <taxon>Arthropoda</taxon>
        <taxon>Hexapoda</taxon>
        <taxon>Insecta</taxon>
        <taxon>Pterygota</taxon>
        <taxon>Neoptera</taxon>
        <taxon>Paraneoptera</taxon>
        <taxon>Hemiptera</taxon>
        <taxon>Heteroptera</taxon>
        <taxon>Panheteroptera</taxon>
        <taxon>Cimicomorpha</taxon>
        <taxon>Miridae</taxon>
        <taxon>Mirini</taxon>
        <taxon>Lygus</taxon>
    </lineage>
</organism>
<keyword evidence="6" id="KW-0970">Cilium biogenesis/degradation</keyword>
<feature type="compositionally biased region" description="Polar residues" evidence="13">
    <location>
        <begin position="319"/>
        <end position="333"/>
    </location>
</feature>
<dbReference type="PANTHER" id="PTHR45973:SF2">
    <property type="entry name" value="CENTROSOMAL PROTEIN OF 97 KDA"/>
    <property type="match status" value="1"/>
</dbReference>
<evidence type="ECO:0000256" key="9">
    <source>
        <dbReference type="ARBA" id="ARBA00058656"/>
    </source>
</evidence>
<comment type="function">
    <text evidence="1">Cilium-specific protein required for cilia structures.</text>
</comment>
<dbReference type="PROSITE" id="PS51450">
    <property type="entry name" value="LRR"/>
    <property type="match status" value="4"/>
</dbReference>
<dbReference type="SMART" id="SM00365">
    <property type="entry name" value="LRR_SD22"/>
    <property type="match status" value="5"/>
</dbReference>
<sequence length="693" mass="78584">MSSCKSPEKSERYFPQFFQEGSTLDLCGQGLTKVPKHAKPSQLPKITQLLLDNNELHRFDNLHQYCSLIEFSASHNDLYRMAQVSSLKHLVRLDLSHNAIHAIDGLKDLVYLRSLNLAHNRLKIIDNLQTNLQLEELDLSGNSISVISNINQLSKLKKFYLHKNCISSLKHCGVYLPVSLETLTLAENKIADLNEISHLTGLVNLTEISIVANPCVQMTGNEPGFDHRPFLINWCSTLKVIDGYAVDDIECLKGEWLYSQGRGRQFRPGQHAALVKYLVEWCPLNNENLQTENERKLRLILSKAHQHQKQLRMSEDPIQPSTSKGKLHQNPFSGLMTQSLDPSLLDSCSQISGFRKSRVPLSDTALTRSLHCEPPVPKEDEPQHHSPPETAPLPAASKLVPVPESLISPMVTNRPPIDQRPLNQTSLAPQAPALSNLVLASSKLQNIRYAAESRRTTEEEHRRSREDVVRGHEEVRRIEEARKTHGGERGLTREEVVILLEEYRRLREARRDKGTPRDQAATCIQKMWRGYHTRNLNPKVLSIYHHLQTKRTNEYIEKLSEEMEQTRNALDSEHRLQILQMQAINALWKKVVSLQPAKLDESMEEVKDLAQTCDRLNAQVQRLQSSMEEVLRCVSPSSVIAMGTQTDIVAVHTPQETSRSQVPTFSAINTANPSTTSVTVCRPLSCWCSQRHC</sequence>
<dbReference type="PROSITE" id="PS50096">
    <property type="entry name" value="IQ"/>
    <property type="match status" value="1"/>
</dbReference>
<evidence type="ECO:0000313" key="14">
    <source>
        <dbReference type="EMBL" id="JAG30768.1"/>
    </source>
</evidence>
<evidence type="ECO:0000256" key="1">
    <source>
        <dbReference type="ARBA" id="ARBA00003843"/>
    </source>
</evidence>
<feature type="coiled-coil region" evidence="12">
    <location>
        <begin position="549"/>
        <end position="633"/>
    </location>
</feature>
<keyword evidence="3" id="KW-0963">Cytoplasm</keyword>
<evidence type="ECO:0000256" key="7">
    <source>
        <dbReference type="ARBA" id="ARBA00023212"/>
    </source>
</evidence>
<dbReference type="GO" id="GO:0005813">
    <property type="term" value="C:centrosome"/>
    <property type="evidence" value="ECO:0007669"/>
    <property type="project" value="UniProtKB-SubCell"/>
</dbReference>
<dbReference type="AlphaFoldDB" id="A0A0A9YI38"/>
<reference evidence="14" key="2">
    <citation type="submission" date="2014-07" db="EMBL/GenBank/DDBJ databases">
        <authorList>
            <person name="Hull J."/>
        </authorList>
    </citation>
    <scope>NUCLEOTIDE SEQUENCE</scope>
</reference>
<evidence type="ECO:0000256" key="10">
    <source>
        <dbReference type="ARBA" id="ARBA00068862"/>
    </source>
</evidence>
<evidence type="ECO:0000256" key="5">
    <source>
        <dbReference type="ARBA" id="ARBA00022737"/>
    </source>
</evidence>
<dbReference type="SUPFAM" id="SSF52058">
    <property type="entry name" value="L domain-like"/>
    <property type="match status" value="1"/>
</dbReference>
<dbReference type="InterPro" id="IPR050576">
    <property type="entry name" value="Cilia_flagella_integrity"/>
</dbReference>
<dbReference type="FunFam" id="3.80.10.10:FF:000165">
    <property type="entry name" value="Centrosomal protein of 97 kDa"/>
    <property type="match status" value="1"/>
</dbReference>
<evidence type="ECO:0000256" key="11">
    <source>
        <dbReference type="ARBA" id="ARBA00076677"/>
    </source>
</evidence>
<evidence type="ECO:0000256" key="3">
    <source>
        <dbReference type="ARBA" id="ARBA00022490"/>
    </source>
</evidence>
<dbReference type="Gene3D" id="3.80.10.10">
    <property type="entry name" value="Ribonuclease Inhibitor"/>
    <property type="match status" value="2"/>
</dbReference>
<dbReference type="GO" id="GO:0030030">
    <property type="term" value="P:cell projection organization"/>
    <property type="evidence" value="ECO:0007669"/>
    <property type="project" value="UniProtKB-KW"/>
</dbReference>
<dbReference type="InterPro" id="IPR032675">
    <property type="entry name" value="LRR_dom_sf"/>
</dbReference>
<comment type="subcellular location">
    <subcellularLocation>
        <location evidence="2">Cytoplasm</location>
        <location evidence="2">Cytoskeleton</location>
        <location evidence="2">Microtubule organizing center</location>
        <location evidence="2">Centrosome</location>
    </subcellularLocation>
</comment>
<dbReference type="InterPro" id="IPR001611">
    <property type="entry name" value="Leu-rich_rpt"/>
</dbReference>
<dbReference type="InterPro" id="IPR000048">
    <property type="entry name" value="IQ_motif_EF-hand-BS"/>
</dbReference>
<evidence type="ECO:0000256" key="6">
    <source>
        <dbReference type="ARBA" id="ARBA00022794"/>
    </source>
</evidence>
<keyword evidence="7" id="KW-0206">Cytoskeleton</keyword>
<feature type="region of interest" description="Disordered" evidence="13">
    <location>
        <begin position="371"/>
        <end position="396"/>
    </location>
</feature>
<keyword evidence="4" id="KW-0433">Leucine-rich repeat</keyword>
<dbReference type="Pfam" id="PF14580">
    <property type="entry name" value="LRR_9"/>
    <property type="match status" value="1"/>
</dbReference>
<dbReference type="EMBL" id="GBHO01012836">
    <property type="protein sequence ID" value="JAG30768.1"/>
    <property type="molecule type" value="Transcribed_RNA"/>
</dbReference>
<gene>
    <name evidence="14" type="primary">cep97_6</name>
    <name evidence="14" type="ORF">CM83_87122</name>
</gene>